<dbReference type="RefSeq" id="WP_185780110.1">
    <property type="nucleotide sequence ID" value="NZ_JACJUU010000008.1"/>
</dbReference>
<evidence type="ECO:0000256" key="7">
    <source>
        <dbReference type="PIRSR" id="PIRSR005091-2"/>
    </source>
</evidence>
<dbReference type="SUPFAM" id="SSF53649">
    <property type="entry name" value="Alkaline phosphatase-like"/>
    <property type="match status" value="1"/>
</dbReference>
<dbReference type="GO" id="GO:0046872">
    <property type="term" value="F:metal ion binding"/>
    <property type="evidence" value="ECO:0007669"/>
    <property type="project" value="UniProtKB-KW"/>
</dbReference>
<dbReference type="PIRSF" id="PIRSF005091">
    <property type="entry name" value="Mmb_sulf_HI1246"/>
    <property type="match status" value="1"/>
</dbReference>
<dbReference type="Gene3D" id="3.40.720.10">
    <property type="entry name" value="Alkaline Phosphatase, subunit A"/>
    <property type="match status" value="1"/>
</dbReference>
<keyword evidence="12" id="KW-1185">Reference proteome</keyword>
<keyword evidence="7" id="KW-0464">Manganese</keyword>
<evidence type="ECO:0000256" key="1">
    <source>
        <dbReference type="ARBA" id="ARBA00004651"/>
    </source>
</evidence>
<evidence type="ECO:0000256" key="6">
    <source>
        <dbReference type="PIRSR" id="PIRSR005091-1"/>
    </source>
</evidence>
<dbReference type="AlphaFoldDB" id="A0A842HRZ4"/>
<comment type="subcellular location">
    <subcellularLocation>
        <location evidence="1">Cell membrane</location>
        <topology evidence="1">Multi-pass membrane protein</topology>
    </subcellularLocation>
</comment>
<feature type="active site" evidence="6">
    <location>
        <position position="316"/>
    </location>
</feature>
<gene>
    <name evidence="11" type="ORF">GTU67_10990</name>
</gene>
<accession>A0A842HRZ4</accession>
<evidence type="ECO:0000256" key="9">
    <source>
        <dbReference type="SAM" id="Phobius"/>
    </source>
</evidence>
<dbReference type="PANTHER" id="PTHR47371">
    <property type="entry name" value="LIPOTEICHOIC ACID SYNTHASE"/>
    <property type="match status" value="1"/>
</dbReference>
<feature type="transmembrane region" description="Helical" evidence="9">
    <location>
        <begin position="47"/>
        <end position="66"/>
    </location>
</feature>
<evidence type="ECO:0000256" key="3">
    <source>
        <dbReference type="ARBA" id="ARBA00022692"/>
    </source>
</evidence>
<dbReference type="InterPro" id="IPR017850">
    <property type="entry name" value="Alkaline_phosphatase_core_sf"/>
</dbReference>
<evidence type="ECO:0000259" key="10">
    <source>
        <dbReference type="Pfam" id="PF00884"/>
    </source>
</evidence>
<evidence type="ECO:0000256" key="4">
    <source>
        <dbReference type="ARBA" id="ARBA00022989"/>
    </source>
</evidence>
<feature type="binding site" evidence="8">
    <location>
        <position position="486"/>
    </location>
    <ligand>
        <name>Mn(2+)</name>
        <dbReference type="ChEBI" id="CHEBI:29035"/>
    </ligand>
</feature>
<feature type="transmembrane region" description="Helical" evidence="9">
    <location>
        <begin position="78"/>
        <end position="99"/>
    </location>
</feature>
<reference evidence="11 12" key="1">
    <citation type="submission" date="2020-08" db="EMBL/GenBank/DDBJ databases">
        <title>Paraeoetvoesia sp. YC-7-48 draft genome sequence.</title>
        <authorList>
            <person name="Yao L."/>
        </authorList>
    </citation>
    <scope>NUCLEOTIDE SEQUENCE [LARGE SCALE GENOMIC DNA]</scope>
    <source>
        <strain evidence="12">YC-7-48</strain>
    </source>
</reference>
<evidence type="ECO:0000256" key="5">
    <source>
        <dbReference type="ARBA" id="ARBA00023136"/>
    </source>
</evidence>
<keyword evidence="4 9" id="KW-1133">Transmembrane helix</keyword>
<dbReference type="CDD" id="cd16015">
    <property type="entry name" value="LTA_synthase"/>
    <property type="match status" value="1"/>
</dbReference>
<protein>
    <submittedName>
        <fullName evidence="11">LTA synthase family protein</fullName>
    </submittedName>
</protein>
<organism evidence="11 12">
    <name type="scientific">Pusillimonas minor</name>
    <dbReference type="NCBI Taxonomy" id="2697024"/>
    <lineage>
        <taxon>Bacteria</taxon>
        <taxon>Pseudomonadati</taxon>
        <taxon>Pseudomonadota</taxon>
        <taxon>Betaproteobacteria</taxon>
        <taxon>Burkholderiales</taxon>
        <taxon>Alcaligenaceae</taxon>
        <taxon>Pusillimonas</taxon>
    </lineage>
</organism>
<keyword evidence="5 9" id="KW-0472">Membrane</keyword>
<dbReference type="EMBL" id="JACJUU010000008">
    <property type="protein sequence ID" value="MBC2770432.1"/>
    <property type="molecule type" value="Genomic_DNA"/>
</dbReference>
<dbReference type="Gene3D" id="3.30.1120.80">
    <property type="match status" value="1"/>
</dbReference>
<name>A0A842HRZ4_9BURK</name>
<feature type="transmembrane region" description="Helical" evidence="9">
    <location>
        <begin position="130"/>
        <end position="153"/>
    </location>
</feature>
<evidence type="ECO:0000256" key="8">
    <source>
        <dbReference type="PIRSR" id="PIRSR005091-3"/>
    </source>
</evidence>
<feature type="domain" description="Sulfatase N-terminal" evidence="10">
    <location>
        <begin position="270"/>
        <end position="536"/>
    </location>
</feature>
<dbReference type="GO" id="GO:0005886">
    <property type="term" value="C:plasma membrane"/>
    <property type="evidence" value="ECO:0007669"/>
    <property type="project" value="UniProtKB-SubCell"/>
</dbReference>
<dbReference type="Proteomes" id="UP000545386">
    <property type="component" value="Unassembled WGS sequence"/>
</dbReference>
<evidence type="ECO:0000256" key="2">
    <source>
        <dbReference type="ARBA" id="ARBA00022475"/>
    </source>
</evidence>
<sequence length="630" mass="69618">MQEQTLIFIAASFLLLSTSRLGLSLWQWRRVSLNGGLAPIMLGGLRIDAHQIAVLAGIPALLAPWLGHFPLFVDITGFWLQISWLLLVLLEVSTPQFVYEYDTRPDRLYVQYLQHPKEVFGMLWKGYKPVIFGGIGALGLFGWGGHILFGQVAPDAPVVWWQAILLSLATAAIVFLAIRGTLKHRPINPSSVAYCGDSMLNTLPLNSLYSVIYAIYSQKNERSAADVYGDMPTGQVNTIVCECAGIKNTNPGIPTLHHQAAAHTHTRPLNIVIIVEESLGAQFTGYLNGQGLTPQLDALSKQAWNLTRTYATGTRSVRGLEALSAGFPPTVSDAALRLPGAQSRFFTLAQALRLQGYSSTFIYGGEAHFDNMKSFFLGNGFDKIIEREHFRNPAFVGTWGASDEDMFNELHHHLSTSSGSPTFTLAFSVSNHSPWEYPQGRITPNGDPATVDNTIRYADWAIGQFFEKARQSAYWDNTVFLIAADHDARVGGMSLIPLKHFHIPALFLGGTIAPRQDNRLVSQIDLAPTLLSLAGVNLDHPMIGHDLNLPRTGGRAMMQFSENYGYLKDTQLVVLEPHRPASQFTYNGGDAYTPQPLDEALQREALAHALWPNQVYKQGQYTLPHLLVKQ</sequence>
<dbReference type="InterPro" id="IPR050448">
    <property type="entry name" value="OpgB/LTA_synthase_biosynth"/>
</dbReference>
<feature type="binding site" evidence="7">
    <location>
        <position position="432"/>
    </location>
    <ligand>
        <name>substrate</name>
    </ligand>
</feature>
<feature type="binding site" evidence="8">
    <location>
        <position position="485"/>
    </location>
    <ligand>
        <name>Mn(2+)</name>
        <dbReference type="ChEBI" id="CHEBI:29035"/>
    </ligand>
</feature>
<proteinExistence type="predicted"/>
<feature type="binding site" evidence="8">
    <location>
        <position position="277"/>
    </location>
    <ligand>
        <name>Mn(2+)</name>
        <dbReference type="ChEBI" id="CHEBI:29035"/>
    </ligand>
</feature>
<keyword evidence="7" id="KW-0479">Metal-binding</keyword>
<dbReference type="Pfam" id="PF00884">
    <property type="entry name" value="Sulfatase"/>
    <property type="match status" value="1"/>
</dbReference>
<comment type="caution">
    <text evidence="11">The sequence shown here is derived from an EMBL/GenBank/DDBJ whole genome shotgun (WGS) entry which is preliminary data.</text>
</comment>
<evidence type="ECO:0000313" key="11">
    <source>
        <dbReference type="EMBL" id="MBC2770432.1"/>
    </source>
</evidence>
<dbReference type="InterPro" id="IPR000917">
    <property type="entry name" value="Sulfatase_N"/>
</dbReference>
<keyword evidence="2" id="KW-1003">Cell membrane</keyword>
<feature type="transmembrane region" description="Helical" evidence="9">
    <location>
        <begin position="159"/>
        <end position="178"/>
    </location>
</feature>
<feature type="transmembrane region" description="Helical" evidence="9">
    <location>
        <begin position="6"/>
        <end position="26"/>
    </location>
</feature>
<evidence type="ECO:0000313" key="12">
    <source>
        <dbReference type="Proteomes" id="UP000545386"/>
    </source>
</evidence>
<dbReference type="PANTHER" id="PTHR47371:SF3">
    <property type="entry name" value="PHOSPHOGLYCEROL TRANSFERASE I"/>
    <property type="match status" value="1"/>
</dbReference>
<keyword evidence="3 9" id="KW-0812">Transmembrane</keyword>
<dbReference type="InterPro" id="IPR012160">
    <property type="entry name" value="LtaS-like"/>
</dbReference>